<dbReference type="Pfam" id="PF17676">
    <property type="entry name" value="Peptidase_S66C"/>
    <property type="match status" value="1"/>
</dbReference>
<dbReference type="AlphaFoldDB" id="A0A0C1R976"/>
<dbReference type="SUPFAM" id="SSF52317">
    <property type="entry name" value="Class I glutamine amidotransferase-like"/>
    <property type="match status" value="1"/>
</dbReference>
<dbReference type="Proteomes" id="UP000031366">
    <property type="component" value="Unassembled WGS sequence"/>
</dbReference>
<dbReference type="OrthoDB" id="9807329at2"/>
<dbReference type="PANTHER" id="PTHR30237:SF4">
    <property type="entry name" value="LD-CARBOXYPEPTIDASE C-TERMINAL DOMAIN-CONTAINING PROTEIN"/>
    <property type="match status" value="1"/>
</dbReference>
<feature type="active site" description="Charge relay system" evidence="3">
    <location>
        <position position="315"/>
    </location>
</feature>
<gene>
    <name evidence="6" type="ORF">U732_1392</name>
</gene>
<keyword evidence="2" id="KW-0378">Hydrolase</keyword>
<dbReference type="PANTHER" id="PTHR30237">
    <property type="entry name" value="MURAMOYLTETRAPEPTIDE CARBOXYPEPTIDASE"/>
    <property type="match status" value="1"/>
</dbReference>
<dbReference type="InterPro" id="IPR003507">
    <property type="entry name" value="S66_fam"/>
</dbReference>
<evidence type="ECO:0000256" key="2">
    <source>
        <dbReference type="ARBA" id="ARBA00022801"/>
    </source>
</evidence>
<keyword evidence="6" id="KW-0645">Protease</keyword>
<feature type="domain" description="LD-carboxypeptidase N-terminal" evidence="4">
    <location>
        <begin position="13"/>
        <end position="132"/>
    </location>
</feature>
<protein>
    <submittedName>
        <fullName evidence="6">LD-carboxypeptidase family protein</fullName>
    </submittedName>
</protein>
<evidence type="ECO:0000259" key="5">
    <source>
        <dbReference type="Pfam" id="PF17676"/>
    </source>
</evidence>
<proteinExistence type="inferred from homology"/>
<dbReference type="RefSeq" id="WP_052268047.1">
    <property type="nucleotide sequence ID" value="NZ_AYSO01000015.1"/>
</dbReference>
<dbReference type="Pfam" id="PF02016">
    <property type="entry name" value="Peptidase_S66"/>
    <property type="match status" value="1"/>
</dbReference>
<dbReference type="InterPro" id="IPR040921">
    <property type="entry name" value="Peptidase_S66C"/>
</dbReference>
<keyword evidence="7" id="KW-1185">Reference proteome</keyword>
<evidence type="ECO:0000313" key="6">
    <source>
        <dbReference type="EMBL" id="KIE46991.1"/>
    </source>
</evidence>
<dbReference type="InterPro" id="IPR040449">
    <property type="entry name" value="Peptidase_S66_N"/>
</dbReference>
<dbReference type="GO" id="GO:0004180">
    <property type="term" value="F:carboxypeptidase activity"/>
    <property type="evidence" value="ECO:0007669"/>
    <property type="project" value="UniProtKB-KW"/>
</dbReference>
<dbReference type="InterPro" id="IPR027478">
    <property type="entry name" value="LdcA_N"/>
</dbReference>
<keyword evidence="6" id="KW-0121">Carboxypeptidase</keyword>
<dbReference type="EMBL" id="AYSO01000015">
    <property type="protein sequence ID" value="KIE46991.1"/>
    <property type="molecule type" value="Genomic_DNA"/>
</dbReference>
<comment type="caution">
    <text evidence="6">The sequence shown here is derived from an EMBL/GenBank/DDBJ whole genome shotgun (WGS) entry which is preliminary data.</text>
</comment>
<dbReference type="Gene3D" id="3.40.50.10740">
    <property type="entry name" value="Class I glutamine amidotransferase-like"/>
    <property type="match status" value="1"/>
</dbReference>
<dbReference type="Gene3D" id="3.50.30.60">
    <property type="entry name" value="LD-carboxypeptidase A C-terminal domain-like"/>
    <property type="match status" value="1"/>
</dbReference>
<name>A0A0C1R976_9CLOT</name>
<dbReference type="STRING" id="29341.RSJ17_13260"/>
<dbReference type="PIRSF" id="PIRSF028757">
    <property type="entry name" value="LD-carboxypeptidase"/>
    <property type="match status" value="1"/>
</dbReference>
<evidence type="ECO:0000256" key="3">
    <source>
        <dbReference type="PIRSR" id="PIRSR028757-1"/>
    </source>
</evidence>
<comment type="similarity">
    <text evidence="1">Belongs to the peptidase S66 family.</text>
</comment>
<feature type="active site" description="Nucleophile" evidence="3">
    <location>
        <position position="113"/>
    </location>
</feature>
<feature type="domain" description="LD-carboxypeptidase C-terminal" evidence="5">
    <location>
        <begin position="208"/>
        <end position="330"/>
    </location>
</feature>
<dbReference type="InterPro" id="IPR029062">
    <property type="entry name" value="Class_I_gatase-like"/>
</dbReference>
<dbReference type="CDD" id="cd07062">
    <property type="entry name" value="Peptidase_S66_mccF_like"/>
    <property type="match status" value="1"/>
</dbReference>
<reference evidence="6 7" key="1">
    <citation type="journal article" date="2015" name="Infect. Genet. Evol.">
        <title>Genomic sequences of six botulinum neurotoxin-producing strains representing three clostridial species illustrate the mobility and diversity of botulinum neurotoxin genes.</title>
        <authorList>
            <person name="Smith T.J."/>
            <person name="Hill K.K."/>
            <person name="Xie G."/>
            <person name="Foley B.T."/>
            <person name="Williamson C.H."/>
            <person name="Foster J.T."/>
            <person name="Johnson S.L."/>
            <person name="Chertkov O."/>
            <person name="Teshima H."/>
            <person name="Gibbons H.S."/>
            <person name="Johnsky L.A."/>
            <person name="Karavis M.A."/>
            <person name="Smith L.A."/>
        </authorList>
    </citation>
    <scope>NUCLEOTIDE SEQUENCE [LARGE SCALE GENOMIC DNA]</scope>
    <source>
        <strain evidence="6 7">CDC 2741</strain>
    </source>
</reference>
<dbReference type="InterPro" id="IPR027461">
    <property type="entry name" value="Carboxypeptidase_A_C_sf"/>
</dbReference>
<sequence>MIKPKRLKEGSRIAIISPSNGLPFLFPDIYELGLKNLRGILGFEIIEMKTARMSPEDLYNNPRLRAEDINNAFKDDSIDGIITSIGGYESVRILKYLDKDLIINNPKFIMGFSDATTFLTYLNQLGMITFYGPSVMAGFAQLENLPKSYINHIKTILFEGIIPYSYRPYEKWVDGYKDWRNKDTIGQCSEFNDNKEGWKFLQGKEIIEGRLWGGCIEVLEFLKSTDYWPSKEFWYDKVLFFETSEEKPSPSQVESMLRNYGIQGVFDKVKAIIFGRAKDYSQQEKEELNNVILRVIRDEFNNSYMPIVVDVDFGHTDPKVILPIGSSMRLNPNTSEITLIESPFQS</sequence>
<accession>A0A0C1R976</accession>
<feature type="active site" description="Charge relay system" evidence="3">
    <location>
        <position position="242"/>
    </location>
</feature>
<dbReference type="SUPFAM" id="SSF141986">
    <property type="entry name" value="LD-carboxypeptidase A C-terminal domain-like"/>
    <property type="match status" value="1"/>
</dbReference>
<organism evidence="6 7">
    <name type="scientific">Clostridium argentinense CDC 2741</name>
    <dbReference type="NCBI Taxonomy" id="1418104"/>
    <lineage>
        <taxon>Bacteria</taxon>
        <taxon>Bacillati</taxon>
        <taxon>Bacillota</taxon>
        <taxon>Clostridia</taxon>
        <taxon>Eubacteriales</taxon>
        <taxon>Clostridiaceae</taxon>
        <taxon>Clostridium</taxon>
    </lineage>
</organism>
<evidence type="ECO:0000256" key="1">
    <source>
        <dbReference type="ARBA" id="ARBA00010233"/>
    </source>
</evidence>
<evidence type="ECO:0000259" key="4">
    <source>
        <dbReference type="Pfam" id="PF02016"/>
    </source>
</evidence>
<evidence type="ECO:0000313" key="7">
    <source>
        <dbReference type="Proteomes" id="UP000031366"/>
    </source>
</evidence>